<accession>A0A1N7SPQ3</accession>
<dbReference type="EMBL" id="CYGX02000134">
    <property type="protein sequence ID" value="SIT49300.1"/>
    <property type="molecule type" value="Genomic_DNA"/>
</dbReference>
<dbReference type="OrthoDB" id="5289737at2"/>
<dbReference type="Proteomes" id="UP000187012">
    <property type="component" value="Unassembled WGS sequence"/>
</dbReference>
<name>A0A1N7SPQ3_9BURK</name>
<sequence length="265" mass="28644">MKIATVGLDLAKTLFQVHGVDSQGHTVVRKQLRRADVLAFFAKLEPCVVGMEACGSSHYWGRAYRCAESAPSMIGPINLDMKQTGKPSAGKPHARFDVAGAGNVTMAAGLRPTVKAVERPPEPTVRAPVFDPTFGGLVSERKRGYPLEQDHRAIKRRTRPMLGFKKFRCACIVLGGIEVMHMIVKGQLNDGGVGANSRTAILFAGWIRNPYHIGLGRPLALTATEPAHGLRTNLHLVCGNHRLPLVVSVQRLARQGFGGIGIGLF</sequence>
<keyword evidence="2" id="KW-1185">Reference proteome</keyword>
<evidence type="ECO:0000313" key="2">
    <source>
        <dbReference type="Proteomes" id="UP000187012"/>
    </source>
</evidence>
<dbReference type="STRING" id="1247936.BN2475_1340002"/>
<organism evidence="1 2">
    <name type="scientific">Paraburkholderia ribeironis</name>
    <dbReference type="NCBI Taxonomy" id="1247936"/>
    <lineage>
        <taxon>Bacteria</taxon>
        <taxon>Pseudomonadati</taxon>
        <taxon>Pseudomonadota</taxon>
        <taxon>Betaproteobacteria</taxon>
        <taxon>Burkholderiales</taxon>
        <taxon>Burkholderiaceae</taxon>
        <taxon>Paraburkholderia</taxon>
    </lineage>
</organism>
<proteinExistence type="predicted"/>
<protein>
    <submittedName>
        <fullName evidence="1">Uncharacterized protein</fullName>
    </submittedName>
</protein>
<reference evidence="1 2" key="1">
    <citation type="submission" date="2016-12" db="EMBL/GenBank/DDBJ databases">
        <authorList>
            <person name="Song W.-J."/>
            <person name="Kurnit D.M."/>
        </authorList>
    </citation>
    <scope>NUCLEOTIDE SEQUENCE [LARGE SCALE GENOMIC DNA]</scope>
    <source>
        <strain evidence="1 2">STM7296</strain>
    </source>
</reference>
<dbReference type="AlphaFoldDB" id="A0A1N7SPQ3"/>
<evidence type="ECO:0000313" key="1">
    <source>
        <dbReference type="EMBL" id="SIT49300.1"/>
    </source>
</evidence>
<gene>
    <name evidence="1" type="ORF">BN2475_1340002</name>
</gene>